<feature type="transmembrane region" description="Helical" evidence="9">
    <location>
        <begin position="706"/>
        <end position="729"/>
    </location>
</feature>
<feature type="domain" description="ABC transporter" evidence="11">
    <location>
        <begin position="878"/>
        <end position="1137"/>
    </location>
</feature>
<feature type="transmembrane region" description="Helical" evidence="9">
    <location>
        <begin position="1333"/>
        <end position="1359"/>
    </location>
</feature>
<feature type="transmembrane region" description="Helical" evidence="9">
    <location>
        <begin position="736"/>
        <end position="755"/>
    </location>
</feature>
<dbReference type="Gene3D" id="3.40.50.300">
    <property type="entry name" value="P-loop containing nucleotide triphosphate hydrolases"/>
    <property type="match status" value="2"/>
</dbReference>
<evidence type="ECO:0000256" key="6">
    <source>
        <dbReference type="ARBA" id="ARBA00022989"/>
    </source>
</evidence>
<evidence type="ECO:0000313" key="13">
    <source>
        <dbReference type="Proteomes" id="UP000249619"/>
    </source>
</evidence>
<reference evidence="13" key="1">
    <citation type="submission" date="2018-05" db="EMBL/GenBank/DDBJ databases">
        <title>Draft genome sequence of Stemphylium lycopersici strain CIDEFI 213.</title>
        <authorList>
            <person name="Medina R."/>
            <person name="Franco M.E.E."/>
            <person name="Lucentini C.G."/>
            <person name="Saparrat M.C.N."/>
            <person name="Balatti P.A."/>
        </authorList>
    </citation>
    <scope>NUCLEOTIDE SEQUENCE [LARGE SCALE GENOMIC DNA]</scope>
    <source>
        <strain evidence="13">CIDEFI 213</strain>
    </source>
</reference>
<gene>
    <name evidence="12" type="ORF">DDE83_002945</name>
</gene>
<name>A0A364N8Y9_STELY</name>
<dbReference type="InterPro" id="IPR027417">
    <property type="entry name" value="P-loop_NTPase"/>
</dbReference>
<dbReference type="Pfam" id="PF19055">
    <property type="entry name" value="ABC2_membrane_7"/>
    <property type="match status" value="2"/>
</dbReference>
<organism evidence="12 13">
    <name type="scientific">Stemphylium lycopersici</name>
    <name type="common">Tomato gray leaf spot disease fungus</name>
    <name type="synonym">Thyrospora lycopersici</name>
    <dbReference type="NCBI Taxonomy" id="183478"/>
    <lineage>
        <taxon>Eukaryota</taxon>
        <taxon>Fungi</taxon>
        <taxon>Dikarya</taxon>
        <taxon>Ascomycota</taxon>
        <taxon>Pezizomycotina</taxon>
        <taxon>Dothideomycetes</taxon>
        <taxon>Pleosporomycetidae</taxon>
        <taxon>Pleosporales</taxon>
        <taxon>Pleosporineae</taxon>
        <taxon>Pleosporaceae</taxon>
        <taxon>Stemphylium</taxon>
    </lineage>
</organism>
<dbReference type="InterPro" id="IPR017871">
    <property type="entry name" value="ABC_transporter-like_CS"/>
</dbReference>
<keyword evidence="7 9" id="KW-0472">Membrane</keyword>
<feature type="transmembrane region" description="Helical" evidence="9">
    <location>
        <begin position="1297"/>
        <end position="1327"/>
    </location>
</feature>
<dbReference type="GO" id="GO:0016887">
    <property type="term" value="F:ATP hydrolysis activity"/>
    <property type="evidence" value="ECO:0007669"/>
    <property type="project" value="InterPro"/>
</dbReference>
<proteinExistence type="predicted"/>
<evidence type="ECO:0000256" key="10">
    <source>
        <dbReference type="SAM" id="SignalP"/>
    </source>
</evidence>
<feature type="region of interest" description="Disordered" evidence="8">
    <location>
        <begin position="112"/>
        <end position="133"/>
    </location>
</feature>
<feature type="transmembrane region" description="Helical" evidence="9">
    <location>
        <begin position="1366"/>
        <end position="1385"/>
    </location>
</feature>
<dbReference type="EC" id="3.6.1.15" evidence="12"/>
<keyword evidence="3 9" id="KW-0812">Transmembrane</keyword>
<sequence>MKWIQIVITIAILVFAALHLHFSSADSPTKKVQELELAVANITLKQREVFGYHQDILIRSVLRLGRFPEVARKSSYQKRRAQLSARAAFNKEETAFYPHRIKAAEIRMMGMSHAGRSREGTAKDDETQEPGTQVGSVTDPFAWVDAHHLEHPRHSLMLTLINYGAIQVHRLIYEQRIESGLVGRDAAQESASAPPPCRTESDPKLPTCATPPTRVSTGTSRDISNNHGISLREVDPVAVRLEHLSVSVDESPSAIASFFSKKKSPPNHNHVKTILDDISANMPSGSITAIIGGSGSGKTSLLNSMSGRLAGGNRLATSGRTLFNGSEDVSQIKSAYVIQQDILLPTLTVRETLMYAAQLRLPSSVTQKERKQLVEEVILELSLKEAANTRIGNHAHKGCSGGEKRRTSIGVQLLSNPSLIWLDEPTTGLDSTSAFQVVKTLQALARKGRTIIVTIHQPRSEIWDLFDNVILLSKGNPAYAGNAQESLPYFAKLGHEMPPFTNPAEYLIDVVSIDNRNEEAERIAQERVGRVIEAWRRHCSTTLNEKHESGTSATAVTKLSGKEKRANRTSLIQQTRVLTARTWTVTIRDPMGMFGSLVEAIGMAVITGWIFLQLDGSLSGIRSRQGALYNAAGLQGYLILLYEIYRLTTDIQLFDEEARQGVASIPAFLISRRLARIFIEDIPVPLIFSLIYYFFCGFRVDGAQFLTFFGIILLHQYIAVCFAMTCVAVSRHFAGASLVANLAYTLQSMACGYFIQSNTIPIYVRWTKWITYVFYAFGALCANEFTGSFYDCPLEGGRSNPACKEYDGDFIMDSLGFPDDWVWRPILALLGFAIAFYVGAGVLLKFWNAEIAMARARPSTTDASAGKEKMSAQAPDNMRTIDIRLEGYGMDVEKRSLRKRWQKTILKPITADFRPGSLNVIMGPSGSGKTSLLNSMAVRLKDDTSTRYKQYGTMSYNRLIPAQDVVHSICSFVTQDDDALLASLTVRETLRYAAGLRLPKWMSKEQKTQKAEEILLKMGLKDCADNLIGNDLIKGISGGEKRRVTIAVQILTEPRVLLLDEPLSGLDAFTALSIMDVLRGLAQEGRTLIVTIHQPRSDLFGHFGNILLLARGGHPIYAGHSTDMLPHFAGLGYECPQHVNPADFALDLITVDLQHEAREAASRKKVRKLIQSWNPDAFPAPRTGSITTPAELGSMAREPSSLVSAYSILIRRATKNMFRQPDILIARIMQVVGLGIVLALYFAPLKTDYFSVQNRLGFLVEIAPLYFVGMLNNIAVYPIERDVFYRDYEDRIYGVEAFFLTYISITTPFEIISCLIFSVLAVFAVGLERNAQTYFIITFNAFCITSCGESLGIAFNTLFTHTGFSVNCMSVFLSVAQVMGGVLSLDVPDFLQAWNHLSPVKWAIGNMAPYTLRGLEFTCEDWQRVNGQCPIQTGEQVLDLYKLNKNPEMNIMALGICAIVYRFLAYVVLKMVKERWLGRLWRKMGGGKKKYTAQTSQDEGSVDGTTA</sequence>
<dbReference type="FunFam" id="3.40.50.300:FF:006099">
    <property type="entry name" value="Uncharacterized protein"/>
    <property type="match status" value="1"/>
</dbReference>
<feature type="signal peptide" evidence="10">
    <location>
        <begin position="1"/>
        <end position="25"/>
    </location>
</feature>
<dbReference type="InterPro" id="IPR050352">
    <property type="entry name" value="ABCG_transporters"/>
</dbReference>
<dbReference type="GO" id="GO:0005524">
    <property type="term" value="F:ATP binding"/>
    <property type="evidence" value="ECO:0007669"/>
    <property type="project" value="UniProtKB-KW"/>
</dbReference>
<feature type="transmembrane region" description="Helical" evidence="9">
    <location>
        <begin position="682"/>
        <end position="700"/>
    </location>
</feature>
<protein>
    <submittedName>
        <fullName evidence="12">Abc transporter</fullName>
        <ecNumber evidence="12">3.6.1.15</ecNumber>
        <ecNumber evidence="12">3.6.1.3</ecNumber>
    </submittedName>
</protein>
<feature type="transmembrane region" description="Helical" evidence="9">
    <location>
        <begin position="591"/>
        <end position="612"/>
    </location>
</feature>
<comment type="subcellular location">
    <subcellularLocation>
        <location evidence="1">Membrane</location>
        <topology evidence="1">Multi-pass membrane protein</topology>
    </subcellularLocation>
</comment>
<evidence type="ECO:0000256" key="2">
    <source>
        <dbReference type="ARBA" id="ARBA00022448"/>
    </source>
</evidence>
<accession>A0A364N8Y9</accession>
<keyword evidence="5" id="KW-0067">ATP-binding</keyword>
<dbReference type="PANTHER" id="PTHR48041:SF119">
    <property type="entry name" value="ROA1P"/>
    <property type="match status" value="1"/>
</dbReference>
<keyword evidence="2" id="KW-0813">Transport</keyword>
<dbReference type="FunFam" id="3.40.50.300:FF:001433">
    <property type="entry name" value="ABC transporter, putative"/>
    <property type="match status" value="1"/>
</dbReference>
<dbReference type="PANTHER" id="PTHR48041">
    <property type="entry name" value="ABC TRANSPORTER G FAMILY MEMBER 28"/>
    <property type="match status" value="1"/>
</dbReference>
<dbReference type="PROSITE" id="PS50893">
    <property type="entry name" value="ABC_TRANSPORTER_2"/>
    <property type="match status" value="2"/>
</dbReference>
<feature type="transmembrane region" description="Helical" evidence="9">
    <location>
        <begin position="1256"/>
        <end position="1276"/>
    </location>
</feature>
<feature type="compositionally biased region" description="Polar residues" evidence="8">
    <location>
        <begin position="213"/>
        <end position="226"/>
    </location>
</feature>
<evidence type="ECO:0000256" key="4">
    <source>
        <dbReference type="ARBA" id="ARBA00022741"/>
    </source>
</evidence>
<feature type="compositionally biased region" description="Basic and acidic residues" evidence="8">
    <location>
        <begin position="116"/>
        <end position="125"/>
    </location>
</feature>
<evidence type="ECO:0000256" key="1">
    <source>
        <dbReference type="ARBA" id="ARBA00004141"/>
    </source>
</evidence>
<dbReference type="InterPro" id="IPR043926">
    <property type="entry name" value="ABCG_dom"/>
</dbReference>
<dbReference type="STRING" id="183478.A0A364N8Y9"/>
<dbReference type="EC" id="3.6.1.3" evidence="12"/>
<dbReference type="SMART" id="SM00382">
    <property type="entry name" value="AAA"/>
    <property type="match status" value="2"/>
</dbReference>
<keyword evidence="13" id="KW-1185">Reference proteome</keyword>
<keyword evidence="4" id="KW-0547">Nucleotide-binding</keyword>
<dbReference type="InterPro" id="IPR003593">
    <property type="entry name" value="AAA+_ATPase"/>
</dbReference>
<dbReference type="Pfam" id="PF01061">
    <property type="entry name" value="ABC2_membrane"/>
    <property type="match status" value="2"/>
</dbReference>
<dbReference type="PROSITE" id="PS00211">
    <property type="entry name" value="ABC_TRANSPORTER_1"/>
    <property type="match status" value="1"/>
</dbReference>
<feature type="region of interest" description="Disordered" evidence="8">
    <location>
        <begin position="184"/>
        <end position="226"/>
    </location>
</feature>
<feature type="transmembrane region" description="Helical" evidence="9">
    <location>
        <begin position="822"/>
        <end position="847"/>
    </location>
</feature>
<dbReference type="Pfam" id="PF00005">
    <property type="entry name" value="ABC_tran"/>
    <property type="match status" value="2"/>
</dbReference>
<feature type="transmembrane region" description="Helical" evidence="9">
    <location>
        <begin position="1449"/>
        <end position="1469"/>
    </location>
</feature>
<evidence type="ECO:0000313" key="12">
    <source>
        <dbReference type="EMBL" id="RAR13623.1"/>
    </source>
</evidence>
<dbReference type="GO" id="GO:0140359">
    <property type="term" value="F:ABC-type transporter activity"/>
    <property type="evidence" value="ECO:0007669"/>
    <property type="project" value="InterPro"/>
</dbReference>
<feature type="transmembrane region" description="Helical" evidence="9">
    <location>
        <begin position="1224"/>
        <end position="1244"/>
    </location>
</feature>
<evidence type="ECO:0000256" key="3">
    <source>
        <dbReference type="ARBA" id="ARBA00022692"/>
    </source>
</evidence>
<dbReference type="GO" id="GO:0016020">
    <property type="term" value="C:membrane"/>
    <property type="evidence" value="ECO:0007669"/>
    <property type="project" value="UniProtKB-SubCell"/>
</dbReference>
<keyword evidence="10" id="KW-0732">Signal</keyword>
<keyword evidence="6 9" id="KW-1133">Transmembrane helix</keyword>
<comment type="caution">
    <text evidence="12">The sequence shown here is derived from an EMBL/GenBank/DDBJ whole genome shotgun (WGS) entry which is preliminary data.</text>
</comment>
<feature type="chain" id="PRO_5016960283" evidence="10">
    <location>
        <begin position="26"/>
        <end position="1507"/>
    </location>
</feature>
<dbReference type="EMBL" id="QGDH01000032">
    <property type="protein sequence ID" value="RAR13623.1"/>
    <property type="molecule type" value="Genomic_DNA"/>
</dbReference>
<evidence type="ECO:0000256" key="5">
    <source>
        <dbReference type="ARBA" id="ARBA00022840"/>
    </source>
</evidence>
<dbReference type="SUPFAM" id="SSF52540">
    <property type="entry name" value="P-loop containing nucleoside triphosphate hydrolases"/>
    <property type="match status" value="2"/>
</dbReference>
<dbReference type="Proteomes" id="UP000249619">
    <property type="component" value="Unassembled WGS sequence"/>
</dbReference>
<evidence type="ECO:0000256" key="8">
    <source>
        <dbReference type="SAM" id="MobiDB-lite"/>
    </source>
</evidence>
<keyword evidence="12" id="KW-0378">Hydrolase</keyword>
<feature type="domain" description="ABC transporter" evidence="11">
    <location>
        <begin position="239"/>
        <end position="499"/>
    </location>
</feature>
<evidence type="ECO:0000259" key="11">
    <source>
        <dbReference type="PROSITE" id="PS50893"/>
    </source>
</evidence>
<dbReference type="InterPro" id="IPR003439">
    <property type="entry name" value="ABC_transporter-like_ATP-bd"/>
</dbReference>
<dbReference type="InterPro" id="IPR013525">
    <property type="entry name" value="ABC2_TM"/>
</dbReference>
<evidence type="ECO:0000256" key="7">
    <source>
        <dbReference type="ARBA" id="ARBA00023136"/>
    </source>
</evidence>
<evidence type="ECO:0000256" key="9">
    <source>
        <dbReference type="SAM" id="Phobius"/>
    </source>
</evidence>
<dbReference type="OrthoDB" id="66620at2759"/>